<sequence>MLTSTITSTSAVSSAAGAISMTTGTGLPEYGVLAVIALIALLSVKEILSASEKWSIDLNHSLNMGIGPLLLAFTAIVVFKVAEIIY</sequence>
<dbReference type="AlphaFoldDB" id="A0AAE3HDA1"/>
<keyword evidence="1" id="KW-1133">Transmembrane helix</keyword>
<organism evidence="2 3">
    <name type="scientific">Methanolobus chelungpuianus</name>
    <dbReference type="NCBI Taxonomy" id="502115"/>
    <lineage>
        <taxon>Archaea</taxon>
        <taxon>Methanobacteriati</taxon>
        <taxon>Methanobacteriota</taxon>
        <taxon>Stenosarchaea group</taxon>
        <taxon>Methanomicrobia</taxon>
        <taxon>Methanosarcinales</taxon>
        <taxon>Methanosarcinaceae</taxon>
        <taxon>Methanolobus</taxon>
    </lineage>
</organism>
<accession>A0AAE3HDA1</accession>
<evidence type="ECO:0000256" key="1">
    <source>
        <dbReference type="SAM" id="Phobius"/>
    </source>
</evidence>
<keyword evidence="1" id="KW-0812">Transmembrane</keyword>
<name>A0AAE3HDA1_9EURY</name>
<feature type="transmembrane region" description="Helical" evidence="1">
    <location>
        <begin position="27"/>
        <end position="44"/>
    </location>
</feature>
<dbReference type="EMBL" id="JTEO01000005">
    <property type="protein sequence ID" value="MCQ6963418.1"/>
    <property type="molecule type" value="Genomic_DNA"/>
</dbReference>
<reference evidence="2 3" key="1">
    <citation type="journal article" date="2011" name="Appl. Environ. Microbiol.">
        <title>Methanogenic archaea isolated from Taiwan's Chelungpu fault.</title>
        <authorList>
            <person name="Wu S.Y."/>
            <person name="Lai M.C."/>
        </authorList>
    </citation>
    <scope>NUCLEOTIDE SEQUENCE [LARGE SCALE GENOMIC DNA]</scope>
    <source>
        <strain evidence="2 3">St545Mb</strain>
    </source>
</reference>
<feature type="transmembrane region" description="Helical" evidence="1">
    <location>
        <begin position="65"/>
        <end position="85"/>
    </location>
</feature>
<evidence type="ECO:0000313" key="2">
    <source>
        <dbReference type="EMBL" id="MCQ6963418.1"/>
    </source>
</evidence>
<dbReference type="RefSeq" id="WP_256623291.1">
    <property type="nucleotide sequence ID" value="NZ_JTEO01000005.1"/>
</dbReference>
<comment type="caution">
    <text evidence="2">The sequence shown here is derived from an EMBL/GenBank/DDBJ whole genome shotgun (WGS) entry which is preliminary data.</text>
</comment>
<protein>
    <submittedName>
        <fullName evidence="2">Uncharacterized protein</fullName>
    </submittedName>
</protein>
<keyword evidence="3" id="KW-1185">Reference proteome</keyword>
<dbReference type="Proteomes" id="UP001206983">
    <property type="component" value="Unassembled WGS sequence"/>
</dbReference>
<evidence type="ECO:0000313" key="3">
    <source>
        <dbReference type="Proteomes" id="UP001206983"/>
    </source>
</evidence>
<keyword evidence="1" id="KW-0472">Membrane</keyword>
<gene>
    <name evidence="2" type="ORF">PV02_09970</name>
</gene>
<proteinExistence type="predicted"/>